<feature type="compositionally biased region" description="Basic and acidic residues" evidence="3">
    <location>
        <begin position="14"/>
        <end position="25"/>
    </location>
</feature>
<dbReference type="SMART" id="SM00471">
    <property type="entry name" value="HDc"/>
    <property type="match status" value="1"/>
</dbReference>
<dbReference type="PANTHER" id="PTHR11373">
    <property type="entry name" value="DEOXYNUCLEOSIDE TRIPHOSPHATE TRIPHOSPHOHYDROLASE"/>
    <property type="match status" value="1"/>
</dbReference>
<dbReference type="PROSITE" id="PS51831">
    <property type="entry name" value="HD"/>
    <property type="match status" value="1"/>
</dbReference>
<feature type="region of interest" description="Disordered" evidence="3">
    <location>
        <begin position="1"/>
        <end position="39"/>
    </location>
</feature>
<organism evidence="5 6">
    <name type="scientific">Mycobacterium marseillense</name>
    <dbReference type="NCBI Taxonomy" id="701042"/>
    <lineage>
        <taxon>Bacteria</taxon>
        <taxon>Bacillati</taxon>
        <taxon>Actinomycetota</taxon>
        <taxon>Actinomycetes</taxon>
        <taxon>Mycobacteriales</taxon>
        <taxon>Mycobacteriaceae</taxon>
        <taxon>Mycobacterium</taxon>
        <taxon>Mycobacterium avium complex (MAC)</taxon>
    </lineage>
</organism>
<dbReference type="InterPro" id="IPR003607">
    <property type="entry name" value="HD/PDEase_dom"/>
</dbReference>
<dbReference type="HAMAP" id="MF_01212">
    <property type="entry name" value="dGTPase_type2"/>
    <property type="match status" value="1"/>
</dbReference>
<dbReference type="InterPro" id="IPR006261">
    <property type="entry name" value="dGTPase"/>
</dbReference>
<evidence type="ECO:0000256" key="1">
    <source>
        <dbReference type="ARBA" id="ARBA00022801"/>
    </source>
</evidence>
<dbReference type="PANTHER" id="PTHR11373:SF32">
    <property type="entry name" value="DEOXYGUANOSINETRIPHOSPHATE TRIPHOSPHOHYDROLASE"/>
    <property type="match status" value="1"/>
</dbReference>
<protein>
    <recommendedName>
        <fullName evidence="2">Deoxyguanosinetriphosphate triphosphohydrolase-like protein</fullName>
    </recommendedName>
</protein>
<name>A0ABN5ZLE5_9MYCO</name>
<proteinExistence type="inferred from homology"/>
<dbReference type="SUPFAM" id="SSF109604">
    <property type="entry name" value="HD-domain/PDEase-like"/>
    <property type="match status" value="1"/>
</dbReference>
<dbReference type="CDD" id="cd00077">
    <property type="entry name" value="HDc"/>
    <property type="match status" value="1"/>
</dbReference>
<evidence type="ECO:0000256" key="3">
    <source>
        <dbReference type="SAM" id="MobiDB-lite"/>
    </source>
</evidence>
<gene>
    <name evidence="5" type="primary">dgt</name>
    <name evidence="5" type="ORF">MMARJ_02450</name>
</gene>
<dbReference type="InterPro" id="IPR026875">
    <property type="entry name" value="PHydrolase_assoc_dom"/>
</dbReference>
<sequence>MRAGRRRHQQPAAEADRDKRREHGEQASGAHRANLAVADTRQQARVEPGLGRHSLADCASVTRNQHDPYDDFDRQRRVTEAAKTAGLPGTEGQHRTDFARDRARVLHSAALRRLADKTQVVGPREGDTPRTRLTHSLEVAQIGRGMAVGLGCDLDLVDLAGLAHDIGHPPYGHNGERALDEVAESYGGFEGNAQNFRILTSLEPKVLDAQGNSAGLNLTRASLDAVTKYPWPRGEGAGAAARKFGFYDADREPAAWMRAGAPEGRMCLEAQVMDWADDVAYSVHDVEDGVVSQRIDLRVLADEDEAAALAKLGETEFSRVRADDFMAAARRLSGLPVVAAVGKYDATLAASVALKRLTSELVGRFASAAIATTRAAAGPGPLVRYRAELQVPDLVRAEVALLKILALQFIMSDPRHQETQAGQRERIHRVAHWLYGGAPRTLDPVFAAAFNTAADDGARWRVIVDQIASYTEGRLERIDARQAGP</sequence>
<comment type="similarity">
    <text evidence="2">Belongs to the dGTPase family. Type 2 subfamily.</text>
</comment>
<dbReference type="EMBL" id="AP022584">
    <property type="protein sequence ID" value="BBY09505.1"/>
    <property type="molecule type" value="Genomic_DNA"/>
</dbReference>
<dbReference type="Proteomes" id="UP000466831">
    <property type="component" value="Chromosome"/>
</dbReference>
<dbReference type="InterPro" id="IPR006674">
    <property type="entry name" value="HD_domain"/>
</dbReference>
<dbReference type="NCBIfam" id="NF002829">
    <property type="entry name" value="PRK03007.1"/>
    <property type="match status" value="1"/>
</dbReference>
<reference evidence="5 6" key="1">
    <citation type="journal article" date="2019" name="Emerg. Microbes Infect.">
        <title>Comprehensive subspecies identification of 175 nontuberculous mycobacteria species based on 7547 genomic profiles.</title>
        <authorList>
            <person name="Matsumoto Y."/>
            <person name="Kinjo T."/>
            <person name="Motooka D."/>
            <person name="Nabeya D."/>
            <person name="Jung N."/>
            <person name="Uechi K."/>
            <person name="Horii T."/>
            <person name="Iida T."/>
            <person name="Fujita J."/>
            <person name="Nakamura S."/>
        </authorList>
    </citation>
    <scope>NUCLEOTIDE SEQUENCE [LARGE SCALE GENOMIC DNA]</scope>
    <source>
        <strain evidence="5 6">JCM 17324</strain>
    </source>
</reference>
<keyword evidence="6" id="KW-1185">Reference proteome</keyword>
<evidence type="ECO:0000259" key="4">
    <source>
        <dbReference type="PROSITE" id="PS51831"/>
    </source>
</evidence>
<dbReference type="InterPro" id="IPR023023">
    <property type="entry name" value="dNTPase_2"/>
</dbReference>
<dbReference type="NCBIfam" id="TIGR01353">
    <property type="entry name" value="dGTP_triPase"/>
    <property type="match status" value="1"/>
</dbReference>
<evidence type="ECO:0000313" key="5">
    <source>
        <dbReference type="EMBL" id="BBY09505.1"/>
    </source>
</evidence>
<dbReference type="Gene3D" id="1.10.3210.10">
    <property type="entry name" value="Hypothetical protein af1432"/>
    <property type="match status" value="1"/>
</dbReference>
<keyword evidence="1 2" id="KW-0378">Hydrolase</keyword>
<evidence type="ECO:0000256" key="2">
    <source>
        <dbReference type="HAMAP-Rule" id="MF_01212"/>
    </source>
</evidence>
<evidence type="ECO:0000313" key="6">
    <source>
        <dbReference type="Proteomes" id="UP000466831"/>
    </source>
</evidence>
<dbReference type="Pfam" id="PF13286">
    <property type="entry name" value="HD_assoc"/>
    <property type="match status" value="1"/>
</dbReference>
<dbReference type="InterPro" id="IPR050135">
    <property type="entry name" value="dGTPase-like"/>
</dbReference>
<accession>A0ABN5ZLE5</accession>
<feature type="domain" description="HD" evidence="4">
    <location>
        <begin position="132"/>
        <end position="282"/>
    </location>
</feature>
<dbReference type="Pfam" id="PF01966">
    <property type="entry name" value="HD"/>
    <property type="match status" value="1"/>
</dbReference>